<dbReference type="InterPro" id="IPR057661">
    <property type="entry name" value="RsdA/BaiN/AoA(So)_Rossmann"/>
</dbReference>
<accession>A0A917ACW9</accession>
<sequence>MATGLVIGGGPAGLMAAEAMASAGVSVIVAEAKPSVGRKLLMAGKSGLNLTKDEAAGDFLAAFEEAAPVLAPMLAAFGPAEARAWAEGLGQEVFTGSTGRVFPKVMKASPLLRAWMARLDGLGVTVRTRWRWTGWRDGAAVFATPEGEQVVAADVTVLAMGGASWARLGSDGGWAGQFDTAPFLAANVGIAVNWSERMAEQFGAPVKAVALSAGGRMSRGECVITARGLEGAGVYAISRALRDGAPLTVDLMPDLTVERLREKLGRRRRGDSLSSHLRRAVRLDPAKRSLLMEFGRPLPEDLAPLMKALPVRYAGVLPMDQAISTAGGLRFAGLDAQLMLRDRPGVFAAGEMLDWEAPTGGYLLTACLATGLWAGRAAAGYAFSESTARL</sequence>
<comment type="caution">
    <text evidence="6">The sequence shown here is derived from an EMBL/GenBank/DDBJ whole genome shotgun (WGS) entry which is preliminary data.</text>
</comment>
<dbReference type="RefSeq" id="WP_188479047.1">
    <property type="nucleotide sequence ID" value="NZ_BMFJ01000002.1"/>
</dbReference>
<name>A0A917ACW9_9RHOB</name>
<evidence type="ECO:0000256" key="3">
    <source>
        <dbReference type="ARBA" id="ARBA00022827"/>
    </source>
</evidence>
<dbReference type="InterPro" id="IPR004792">
    <property type="entry name" value="BaiN-like"/>
</dbReference>
<dbReference type="Gene3D" id="3.50.50.60">
    <property type="entry name" value="FAD/NAD(P)-binding domain"/>
    <property type="match status" value="1"/>
</dbReference>
<gene>
    <name evidence="6" type="ORF">GCM10011360_34380</name>
</gene>
<dbReference type="SUPFAM" id="SSF160996">
    <property type="entry name" value="HI0933 insert domain-like"/>
    <property type="match status" value="1"/>
</dbReference>
<organism evidence="6 7">
    <name type="scientific">Primorskyibacter flagellatus</name>
    <dbReference type="NCBI Taxonomy" id="1387277"/>
    <lineage>
        <taxon>Bacteria</taxon>
        <taxon>Pseudomonadati</taxon>
        <taxon>Pseudomonadota</taxon>
        <taxon>Alphaproteobacteria</taxon>
        <taxon>Rhodobacterales</taxon>
        <taxon>Roseobacteraceae</taxon>
        <taxon>Primorskyibacter</taxon>
    </lineage>
</organism>
<dbReference type="PANTHER" id="PTHR42887">
    <property type="entry name" value="OS12G0638800 PROTEIN"/>
    <property type="match status" value="1"/>
</dbReference>
<proteinExistence type="predicted"/>
<dbReference type="InterPro" id="IPR023166">
    <property type="entry name" value="BaiN-like_dom_sf"/>
</dbReference>
<dbReference type="Pfam" id="PF03486">
    <property type="entry name" value="HI0933_like"/>
    <property type="match status" value="1"/>
</dbReference>
<dbReference type="InterPro" id="IPR036188">
    <property type="entry name" value="FAD/NAD-bd_sf"/>
</dbReference>
<reference evidence="7" key="1">
    <citation type="journal article" date="2019" name="Int. J. Syst. Evol. Microbiol.">
        <title>The Global Catalogue of Microorganisms (GCM) 10K type strain sequencing project: providing services to taxonomists for standard genome sequencing and annotation.</title>
        <authorList>
            <consortium name="The Broad Institute Genomics Platform"/>
            <consortium name="The Broad Institute Genome Sequencing Center for Infectious Disease"/>
            <person name="Wu L."/>
            <person name="Ma J."/>
        </authorList>
    </citation>
    <scope>NUCLEOTIDE SEQUENCE [LARGE SCALE GENOMIC DNA]</scope>
    <source>
        <strain evidence="7">CGMCC 1.12664</strain>
    </source>
</reference>
<dbReference type="SUPFAM" id="SSF51905">
    <property type="entry name" value="FAD/NAD(P)-binding domain"/>
    <property type="match status" value="1"/>
</dbReference>
<dbReference type="AlphaFoldDB" id="A0A917ACW9"/>
<dbReference type="Proteomes" id="UP000612855">
    <property type="component" value="Unassembled WGS sequence"/>
</dbReference>
<dbReference type="NCBIfam" id="TIGR03862">
    <property type="entry name" value="flavo_PP4765"/>
    <property type="match status" value="1"/>
</dbReference>
<evidence type="ECO:0000313" key="7">
    <source>
        <dbReference type="Proteomes" id="UP000612855"/>
    </source>
</evidence>
<evidence type="ECO:0000256" key="2">
    <source>
        <dbReference type="ARBA" id="ARBA00022630"/>
    </source>
</evidence>
<protein>
    <submittedName>
        <fullName evidence="6">NAD(FAD)-utilizing dehydrogenase</fullName>
    </submittedName>
</protein>
<evidence type="ECO:0000259" key="5">
    <source>
        <dbReference type="Pfam" id="PF22780"/>
    </source>
</evidence>
<feature type="domain" description="RsdA/BaiN/AoA(So)-like Rossmann fold-like" evidence="4">
    <location>
        <begin position="5"/>
        <end position="376"/>
    </location>
</feature>
<dbReference type="InterPro" id="IPR055178">
    <property type="entry name" value="RsdA/BaiN/AoA(So)-like_dom"/>
</dbReference>
<dbReference type="Gene3D" id="2.40.30.10">
    <property type="entry name" value="Translation factors"/>
    <property type="match status" value="1"/>
</dbReference>
<comment type="cofactor">
    <cofactor evidence="1">
        <name>FAD</name>
        <dbReference type="ChEBI" id="CHEBI:57692"/>
    </cofactor>
</comment>
<evidence type="ECO:0000259" key="4">
    <source>
        <dbReference type="Pfam" id="PF03486"/>
    </source>
</evidence>
<keyword evidence="7" id="KW-1185">Reference proteome</keyword>
<dbReference type="Pfam" id="PF22780">
    <property type="entry name" value="HI0933_like_1st"/>
    <property type="match status" value="1"/>
</dbReference>
<dbReference type="EMBL" id="BMFJ01000002">
    <property type="protein sequence ID" value="GGE44229.1"/>
    <property type="molecule type" value="Genomic_DNA"/>
</dbReference>
<evidence type="ECO:0000313" key="6">
    <source>
        <dbReference type="EMBL" id="GGE44229.1"/>
    </source>
</evidence>
<dbReference type="InterPro" id="IPR022460">
    <property type="entry name" value="Flavoprotein_PP4765"/>
</dbReference>
<dbReference type="NCBIfam" id="TIGR00275">
    <property type="entry name" value="aminoacetone oxidase family FAD-binding enzyme"/>
    <property type="match status" value="1"/>
</dbReference>
<dbReference type="Gene3D" id="1.10.8.260">
    <property type="entry name" value="HI0933 insert domain-like"/>
    <property type="match status" value="1"/>
</dbReference>
<feature type="domain" description="RsdA/BaiN/AoA(So)-like insert" evidence="5">
    <location>
        <begin position="185"/>
        <end position="324"/>
    </location>
</feature>
<keyword evidence="2" id="KW-0285">Flavoprotein</keyword>
<evidence type="ECO:0000256" key="1">
    <source>
        <dbReference type="ARBA" id="ARBA00001974"/>
    </source>
</evidence>
<keyword evidence="3" id="KW-0274">FAD</keyword>
<dbReference type="PANTHER" id="PTHR42887:SF1">
    <property type="entry name" value="BLR3961 PROTEIN"/>
    <property type="match status" value="1"/>
</dbReference>